<dbReference type="InterPro" id="IPR005135">
    <property type="entry name" value="Endo/exonuclease/phosphatase"/>
</dbReference>
<evidence type="ECO:0000259" key="2">
    <source>
        <dbReference type="Pfam" id="PF14529"/>
    </source>
</evidence>
<reference evidence="3 4" key="1">
    <citation type="journal article" date="2019" name="Commun. Biol.">
        <title>The bagworm genome reveals a unique fibroin gene that provides high tensile strength.</title>
        <authorList>
            <person name="Kono N."/>
            <person name="Nakamura H."/>
            <person name="Ohtoshi R."/>
            <person name="Tomita M."/>
            <person name="Numata K."/>
            <person name="Arakawa K."/>
        </authorList>
    </citation>
    <scope>NUCLEOTIDE SEQUENCE [LARGE SCALE GENOMIC DNA]</scope>
</reference>
<accession>A0A4C1TLI0</accession>
<gene>
    <name evidence="3" type="ORF">EVAR_6707_1</name>
</gene>
<comment type="caution">
    <text evidence="3">The sequence shown here is derived from an EMBL/GenBank/DDBJ whole genome shotgun (WGS) entry which is preliminary data.</text>
</comment>
<keyword evidence="4" id="KW-1185">Reference proteome</keyword>
<dbReference type="InterPro" id="IPR036691">
    <property type="entry name" value="Endo/exonu/phosph_ase_sf"/>
</dbReference>
<dbReference type="OrthoDB" id="412981at2759"/>
<dbReference type="EMBL" id="BGZK01000068">
    <property type="protein sequence ID" value="GBP15066.1"/>
    <property type="molecule type" value="Genomic_DNA"/>
</dbReference>
<proteinExistence type="predicted"/>
<sequence>MDQLSPSIAVCTLWRGSPYGVIFRTSDSPAHPGCPGTKNGTQSVTFKRTTYPRPANCNDTGVDGTAEGFATTWNTTGSSIDPQAAPDSINTEPLSPHTPAQFLAAQNRSDEISPRGIAYRSTAILVQKDIVYGGLELPDFIAARTIEITELHLFAAYRPPGSHLYSSDILTISDGKIPTILVGDLNAKHTAWGSRVVSPASLWLLQNSEDHGYKIIIPDTPSHVPIDPR</sequence>
<evidence type="ECO:0000313" key="4">
    <source>
        <dbReference type="Proteomes" id="UP000299102"/>
    </source>
</evidence>
<dbReference type="SUPFAM" id="SSF56219">
    <property type="entry name" value="DNase I-like"/>
    <property type="match status" value="1"/>
</dbReference>
<evidence type="ECO:0000313" key="3">
    <source>
        <dbReference type="EMBL" id="GBP15066.1"/>
    </source>
</evidence>
<dbReference type="GO" id="GO:0003824">
    <property type="term" value="F:catalytic activity"/>
    <property type="evidence" value="ECO:0007669"/>
    <property type="project" value="InterPro"/>
</dbReference>
<organism evidence="3 4">
    <name type="scientific">Eumeta variegata</name>
    <name type="common">Bagworm moth</name>
    <name type="synonym">Eumeta japonica</name>
    <dbReference type="NCBI Taxonomy" id="151549"/>
    <lineage>
        <taxon>Eukaryota</taxon>
        <taxon>Metazoa</taxon>
        <taxon>Ecdysozoa</taxon>
        <taxon>Arthropoda</taxon>
        <taxon>Hexapoda</taxon>
        <taxon>Insecta</taxon>
        <taxon>Pterygota</taxon>
        <taxon>Neoptera</taxon>
        <taxon>Endopterygota</taxon>
        <taxon>Lepidoptera</taxon>
        <taxon>Glossata</taxon>
        <taxon>Ditrysia</taxon>
        <taxon>Tineoidea</taxon>
        <taxon>Psychidae</taxon>
        <taxon>Oiketicinae</taxon>
        <taxon>Eumeta</taxon>
    </lineage>
</organism>
<dbReference type="Gene3D" id="3.60.10.10">
    <property type="entry name" value="Endonuclease/exonuclease/phosphatase"/>
    <property type="match status" value="1"/>
</dbReference>
<evidence type="ECO:0000256" key="1">
    <source>
        <dbReference type="SAM" id="MobiDB-lite"/>
    </source>
</evidence>
<feature type="domain" description="Endonuclease/exonuclease/phosphatase" evidence="2">
    <location>
        <begin position="152"/>
        <end position="216"/>
    </location>
</feature>
<dbReference type="Pfam" id="PF14529">
    <property type="entry name" value="Exo_endo_phos_2"/>
    <property type="match status" value="1"/>
</dbReference>
<protein>
    <recommendedName>
        <fullName evidence="2">Endonuclease/exonuclease/phosphatase domain-containing protein</fullName>
    </recommendedName>
</protein>
<name>A0A4C1TLI0_EUMVA</name>
<dbReference type="Proteomes" id="UP000299102">
    <property type="component" value="Unassembled WGS sequence"/>
</dbReference>
<dbReference type="AlphaFoldDB" id="A0A4C1TLI0"/>
<feature type="region of interest" description="Disordered" evidence="1">
    <location>
        <begin position="76"/>
        <end position="97"/>
    </location>
</feature>